<dbReference type="RefSeq" id="WP_341876652.1">
    <property type="nucleotide sequence ID" value="NZ_CP121687.1"/>
</dbReference>
<evidence type="ECO:0000313" key="2">
    <source>
        <dbReference type="EMBL" id="WZL69666.1"/>
    </source>
</evidence>
<reference evidence="2 3" key="1">
    <citation type="submission" date="2023-03" db="EMBL/GenBank/DDBJ databases">
        <title>Novel Species.</title>
        <authorList>
            <person name="Ma S."/>
        </authorList>
    </citation>
    <scope>NUCLEOTIDE SEQUENCE [LARGE SCALE GENOMIC DNA]</scope>
    <source>
        <strain evidence="2 3">LIND6LT2</strain>
    </source>
</reference>
<dbReference type="InterPro" id="IPR025237">
    <property type="entry name" value="DUF4183"/>
</dbReference>
<name>A0ABZ2Y2U3_9FIRM</name>
<gene>
    <name evidence="2" type="ORF">QBE51_12890</name>
</gene>
<proteinExistence type="predicted"/>
<protein>
    <submittedName>
        <fullName evidence="2">DUF4183 domain-containing protein</fullName>
    </submittedName>
</protein>
<evidence type="ECO:0000259" key="1">
    <source>
        <dbReference type="Pfam" id="PF13799"/>
    </source>
</evidence>
<keyword evidence="3" id="KW-1185">Reference proteome</keyword>
<dbReference type="EMBL" id="CP121687">
    <property type="protein sequence ID" value="WZL69666.1"/>
    <property type="molecule type" value="Genomic_DNA"/>
</dbReference>
<feature type="domain" description="DUF4183" evidence="1">
    <location>
        <begin position="42"/>
        <end position="106"/>
    </location>
</feature>
<dbReference type="Pfam" id="PF13799">
    <property type="entry name" value="DUF4183"/>
    <property type="match status" value="1"/>
</dbReference>
<accession>A0ABZ2Y2U3</accession>
<sequence>MATLFKLAIAAQTTTTVTTNPAVERYFYTLNPAHVDQGVLTIPANAFVDDEDAPVAEITLAADDNGYYLLFINGVLQQEDLYTVAADEVVITEADTIPEGAVITLVVTNFVPDADSQTTVNA</sequence>
<organism evidence="2 3">
    <name type="scientific">Defluviitalea saccharophila</name>
    <dbReference type="NCBI Taxonomy" id="879970"/>
    <lineage>
        <taxon>Bacteria</taxon>
        <taxon>Bacillati</taxon>
        <taxon>Bacillota</taxon>
        <taxon>Clostridia</taxon>
        <taxon>Lachnospirales</taxon>
        <taxon>Defluviitaleaceae</taxon>
        <taxon>Defluviitalea</taxon>
    </lineage>
</organism>
<evidence type="ECO:0000313" key="3">
    <source>
        <dbReference type="Proteomes" id="UP001486565"/>
    </source>
</evidence>
<dbReference type="Proteomes" id="UP001486565">
    <property type="component" value="Chromosome"/>
</dbReference>